<dbReference type="OrthoDB" id="9762036at2"/>
<evidence type="ECO:0000256" key="4">
    <source>
        <dbReference type="ARBA" id="ARBA00022598"/>
    </source>
</evidence>
<evidence type="ECO:0000256" key="7">
    <source>
        <dbReference type="ARBA" id="ARBA00022917"/>
    </source>
</evidence>
<evidence type="ECO:0000256" key="9">
    <source>
        <dbReference type="HAMAP-Rule" id="MF_02075"/>
    </source>
</evidence>
<dbReference type="PANTHER" id="PTHR43450:SF1">
    <property type="entry name" value="ASPARTATE--TRNA LIGASE, CYTOPLASMIC"/>
    <property type="match status" value="1"/>
</dbReference>
<dbReference type="InterPro" id="IPR004364">
    <property type="entry name" value="Aa-tRNA-synt_II"/>
</dbReference>
<dbReference type="GO" id="GO:0140096">
    <property type="term" value="F:catalytic activity, acting on a protein"/>
    <property type="evidence" value="ECO:0007669"/>
    <property type="project" value="UniProtKB-ARBA"/>
</dbReference>
<dbReference type="GO" id="GO:0005829">
    <property type="term" value="C:cytosol"/>
    <property type="evidence" value="ECO:0007669"/>
    <property type="project" value="TreeGrafter"/>
</dbReference>
<evidence type="ECO:0000256" key="2">
    <source>
        <dbReference type="ARBA" id="ARBA00005312"/>
    </source>
</evidence>
<evidence type="ECO:0000256" key="6">
    <source>
        <dbReference type="ARBA" id="ARBA00022840"/>
    </source>
</evidence>
<dbReference type="Pfam" id="PF00152">
    <property type="entry name" value="tRNA-synt_2"/>
    <property type="match status" value="1"/>
</dbReference>
<keyword evidence="8 9" id="KW-0030">Aminoacyl-tRNA synthetase</keyword>
<feature type="domain" description="Aminoacyl-transfer RNA synthetases class-II family profile" evidence="10">
    <location>
        <begin position="131"/>
        <end position="431"/>
    </location>
</feature>
<protein>
    <recommendedName>
        <fullName evidence="9">Aspartate--tRNA ligase</fullName>
        <ecNumber evidence="9">6.1.1.12</ecNumber>
    </recommendedName>
    <alternativeName>
        <fullName evidence="9">Aspartyl-tRNA synthetase</fullName>
        <shortName evidence="9">AspRS</shortName>
    </alternativeName>
</protein>
<dbReference type="EMBL" id="QQAY01000002">
    <property type="protein sequence ID" value="RDI45423.1"/>
    <property type="molecule type" value="Genomic_DNA"/>
</dbReference>
<dbReference type="PRINTS" id="PR01042">
    <property type="entry name" value="TRNASYNTHASP"/>
</dbReference>
<evidence type="ECO:0000256" key="1">
    <source>
        <dbReference type="ARBA" id="ARBA00004496"/>
    </source>
</evidence>
<reference evidence="11 12" key="1">
    <citation type="submission" date="2018-07" db="EMBL/GenBank/DDBJ databases">
        <title>Genomic Encyclopedia of Type Strains, Phase IV (KMG-IV): sequencing the most valuable type-strain genomes for metagenomic binning, comparative biology and taxonomic classification.</title>
        <authorList>
            <person name="Goeker M."/>
        </authorList>
    </citation>
    <scope>NUCLEOTIDE SEQUENCE [LARGE SCALE GENOMIC DNA]</scope>
    <source>
        <strain evidence="11 12">DSM 25281</strain>
    </source>
</reference>
<evidence type="ECO:0000313" key="12">
    <source>
        <dbReference type="Proteomes" id="UP000255326"/>
    </source>
</evidence>
<dbReference type="FunFam" id="3.30.930.10:FF:000038">
    <property type="entry name" value="Aspartate--tRNA ligase"/>
    <property type="match status" value="1"/>
</dbReference>
<comment type="subunit">
    <text evidence="9">Homodimer.</text>
</comment>
<sequence>MEKGNRVLAFECGNYIGQTIILKGWVHRVRHLKSVSFIILKDRTGYIQCVLENQFAGMKIENESAIVIKGIAAATGQQQNGVEIIVEDISILSKSETLPFEVNKKELDANLDLILNHRLISMRNERTQAIFKIQSAITGAFQEFMRRNGFMQMFTPKLVAQGAEGGANVFKLDYFGKEAFLAQSPQLYKQMMVAAGYERVYEIAPVFRAEQHNSSRHLNEYTSLDAEMGFIEGFEEIMEMENEALVHIFQYLKETCGNELAALECEVPDLGEFPRITLEQAHEILQESFGKSSPEGDLDGEGELLICKYVQETYESPFVFITHYPVETRPMYTMPDLEQPGKTKSFDLLFRGTEITSGGQRIHEYELLEKSLEEKGLNPLEFESYLNTFKYGAPPHGGFAIGLERLTAKLLGLNNVREASAFPRDCDRLVP</sequence>
<comment type="subcellular location">
    <subcellularLocation>
        <location evidence="1 9">Cytoplasm</location>
    </subcellularLocation>
</comment>
<dbReference type="InterPro" id="IPR004523">
    <property type="entry name" value="Asp-tRNA_synthase_2"/>
</dbReference>
<organism evidence="11 12">
    <name type="scientific">Falsibacillus pallidus</name>
    <dbReference type="NCBI Taxonomy" id="493781"/>
    <lineage>
        <taxon>Bacteria</taxon>
        <taxon>Bacillati</taxon>
        <taxon>Bacillota</taxon>
        <taxon>Bacilli</taxon>
        <taxon>Bacillales</taxon>
        <taxon>Bacillaceae</taxon>
        <taxon>Falsibacillus</taxon>
    </lineage>
</organism>
<dbReference type="InterPro" id="IPR012340">
    <property type="entry name" value="NA-bd_OB-fold"/>
</dbReference>
<comment type="caution">
    <text evidence="11">The sequence shown here is derived from an EMBL/GenBank/DDBJ whole genome shotgun (WGS) entry which is preliminary data.</text>
</comment>
<proteinExistence type="inferred from homology"/>
<keyword evidence="4 9" id="KW-0436">Ligase</keyword>
<keyword evidence="12" id="KW-1185">Reference proteome</keyword>
<evidence type="ECO:0000313" key="11">
    <source>
        <dbReference type="EMBL" id="RDI45423.1"/>
    </source>
</evidence>
<feature type="binding site" evidence="9">
    <location>
        <position position="354"/>
    </location>
    <ligand>
        <name>ATP</name>
        <dbReference type="ChEBI" id="CHEBI:30616"/>
    </ligand>
</feature>
<dbReference type="GO" id="GO:0004815">
    <property type="term" value="F:aspartate-tRNA ligase activity"/>
    <property type="evidence" value="ECO:0007669"/>
    <property type="project" value="UniProtKB-UniRule"/>
</dbReference>
<dbReference type="Gene3D" id="2.40.50.140">
    <property type="entry name" value="Nucleic acid-binding proteins"/>
    <property type="match status" value="1"/>
</dbReference>
<evidence type="ECO:0000259" key="10">
    <source>
        <dbReference type="PROSITE" id="PS50862"/>
    </source>
</evidence>
<dbReference type="CDD" id="cd00776">
    <property type="entry name" value="AsxRS_core"/>
    <property type="match status" value="1"/>
</dbReference>
<keyword evidence="5 9" id="KW-0547">Nucleotide-binding</keyword>
<feature type="binding site" evidence="9">
    <location>
        <position position="357"/>
    </location>
    <ligand>
        <name>L-aspartate</name>
        <dbReference type="ChEBI" id="CHEBI:29991"/>
    </ligand>
</feature>
<dbReference type="InterPro" id="IPR002312">
    <property type="entry name" value="Asp/Asn-tRNA-synth_IIb"/>
</dbReference>
<dbReference type="PROSITE" id="PS50862">
    <property type="entry name" value="AA_TRNA_LIGASE_II"/>
    <property type="match status" value="1"/>
</dbReference>
<feature type="binding site" evidence="9">
    <location>
        <begin position="402"/>
        <end position="405"/>
    </location>
    <ligand>
        <name>ATP</name>
        <dbReference type="ChEBI" id="CHEBI:30616"/>
    </ligand>
</feature>
<feature type="region of interest" description="Aspartate" evidence="9">
    <location>
        <begin position="186"/>
        <end position="189"/>
    </location>
</feature>
<dbReference type="GO" id="GO:0005524">
    <property type="term" value="F:ATP binding"/>
    <property type="evidence" value="ECO:0007669"/>
    <property type="project" value="UniProtKB-UniRule"/>
</dbReference>
<dbReference type="GO" id="GO:0006422">
    <property type="term" value="P:aspartyl-tRNA aminoacylation"/>
    <property type="evidence" value="ECO:0007669"/>
    <property type="project" value="UniProtKB-UniRule"/>
</dbReference>
<keyword evidence="7 9" id="KW-0648">Protein biosynthesis</keyword>
<dbReference type="HAMAP" id="MF_02075">
    <property type="entry name" value="Asp_tRNA_synth_type2"/>
    <property type="match status" value="1"/>
</dbReference>
<dbReference type="Pfam" id="PF01336">
    <property type="entry name" value="tRNA_anti-codon"/>
    <property type="match status" value="1"/>
</dbReference>
<dbReference type="Gene3D" id="3.30.930.10">
    <property type="entry name" value="Bira Bifunctional Protein, Domain 2"/>
    <property type="match status" value="1"/>
</dbReference>
<feature type="binding site" evidence="9">
    <location>
        <position position="208"/>
    </location>
    <ligand>
        <name>L-aspartate</name>
        <dbReference type="ChEBI" id="CHEBI:29991"/>
    </ligand>
</feature>
<dbReference type="NCBIfam" id="TIGR00458">
    <property type="entry name" value="aspS_nondisc"/>
    <property type="match status" value="1"/>
</dbReference>
<dbReference type="SUPFAM" id="SSF50249">
    <property type="entry name" value="Nucleic acid-binding proteins"/>
    <property type="match status" value="1"/>
</dbReference>
<name>A0A370GU07_9BACI</name>
<dbReference type="PANTHER" id="PTHR43450">
    <property type="entry name" value="ASPARTYL-TRNA SYNTHETASE"/>
    <property type="match status" value="1"/>
</dbReference>
<dbReference type="RefSeq" id="WP_114744291.1">
    <property type="nucleotide sequence ID" value="NZ_QQAY01000002.1"/>
</dbReference>
<keyword evidence="6 9" id="KW-0067">ATP-binding</keyword>
<accession>A0A370GU07</accession>
<comment type="similarity">
    <text evidence="2 9">Belongs to the class-II aminoacyl-tRNA synthetase family. Type 2 subfamily.</text>
</comment>
<dbReference type="AlphaFoldDB" id="A0A370GU07"/>
<feature type="binding site" evidence="9">
    <location>
        <begin position="208"/>
        <end position="210"/>
    </location>
    <ligand>
        <name>ATP</name>
        <dbReference type="ChEBI" id="CHEBI:30616"/>
    </ligand>
</feature>
<feature type="binding site" evidence="9">
    <location>
        <position position="164"/>
    </location>
    <ligand>
        <name>L-aspartate</name>
        <dbReference type="ChEBI" id="CHEBI:29991"/>
    </ligand>
</feature>
<dbReference type="InterPro" id="IPR006195">
    <property type="entry name" value="aa-tRNA-synth_II"/>
</dbReference>
<dbReference type="GO" id="GO:0017101">
    <property type="term" value="C:aminoacyl-tRNA synthetase multienzyme complex"/>
    <property type="evidence" value="ECO:0007669"/>
    <property type="project" value="TreeGrafter"/>
</dbReference>
<gene>
    <name evidence="9" type="primary">aspS</name>
    <name evidence="11" type="ORF">DFR59_10248</name>
</gene>
<dbReference type="SUPFAM" id="SSF55681">
    <property type="entry name" value="Class II aaRS and biotin synthetases"/>
    <property type="match status" value="1"/>
</dbReference>
<evidence type="ECO:0000256" key="5">
    <source>
        <dbReference type="ARBA" id="ARBA00022741"/>
    </source>
</evidence>
<dbReference type="NCBIfam" id="NF003483">
    <property type="entry name" value="PRK05159.1"/>
    <property type="match status" value="1"/>
</dbReference>
<dbReference type="GO" id="GO:0016740">
    <property type="term" value="F:transferase activity"/>
    <property type="evidence" value="ECO:0007669"/>
    <property type="project" value="UniProtKB-ARBA"/>
</dbReference>
<feature type="binding site" evidence="9">
    <location>
        <position position="361"/>
    </location>
    <ligand>
        <name>L-aspartate</name>
        <dbReference type="ChEBI" id="CHEBI:29991"/>
    </ligand>
</feature>
<dbReference type="GO" id="GO:0003723">
    <property type="term" value="F:RNA binding"/>
    <property type="evidence" value="ECO:0007669"/>
    <property type="project" value="TreeGrafter"/>
</dbReference>
<keyword evidence="3 9" id="KW-0963">Cytoplasm</keyword>
<dbReference type="InterPro" id="IPR045864">
    <property type="entry name" value="aa-tRNA-synth_II/BPL/LPL"/>
</dbReference>
<dbReference type="InterPro" id="IPR004365">
    <property type="entry name" value="NA-bd_OB_tRNA"/>
</dbReference>
<evidence type="ECO:0000256" key="3">
    <source>
        <dbReference type="ARBA" id="ARBA00022490"/>
    </source>
</evidence>
<comment type="caution">
    <text evidence="9">Lacks conserved residue(s) required for the propagation of feature annotation.</text>
</comment>
<comment type="function">
    <text evidence="9">Catalyzes the attachment of L-aspartate to tRNA(Asp) in a two-step reaction: L-aspartate is first activated by ATP to form Asp-AMP and then transferred to the acceptor end of tRNA(Asp).</text>
</comment>
<comment type="catalytic activity">
    <reaction evidence="9">
        <text>tRNA(Asp) + L-aspartate + ATP = L-aspartyl-tRNA(Asp) + AMP + diphosphate</text>
        <dbReference type="Rhea" id="RHEA:19649"/>
        <dbReference type="Rhea" id="RHEA-COMP:9660"/>
        <dbReference type="Rhea" id="RHEA-COMP:9678"/>
        <dbReference type="ChEBI" id="CHEBI:29991"/>
        <dbReference type="ChEBI" id="CHEBI:30616"/>
        <dbReference type="ChEBI" id="CHEBI:33019"/>
        <dbReference type="ChEBI" id="CHEBI:78442"/>
        <dbReference type="ChEBI" id="CHEBI:78516"/>
        <dbReference type="ChEBI" id="CHEBI:456215"/>
        <dbReference type="EC" id="6.1.1.12"/>
    </reaction>
</comment>
<dbReference type="EC" id="6.1.1.12" evidence="9"/>
<feature type="binding site" evidence="9">
    <location>
        <begin position="216"/>
        <end position="218"/>
    </location>
    <ligand>
        <name>ATP</name>
        <dbReference type="ChEBI" id="CHEBI:30616"/>
    </ligand>
</feature>
<dbReference type="Proteomes" id="UP000255326">
    <property type="component" value="Unassembled WGS sequence"/>
</dbReference>
<evidence type="ECO:0000256" key="8">
    <source>
        <dbReference type="ARBA" id="ARBA00023146"/>
    </source>
</evidence>